<comment type="caution">
    <text evidence="1">The sequence shown here is derived from an EMBL/GenBank/DDBJ whole genome shotgun (WGS) entry which is preliminary data.</text>
</comment>
<protein>
    <submittedName>
        <fullName evidence="1">Uncharacterized protein</fullName>
    </submittedName>
</protein>
<gene>
    <name evidence="1" type="ORF">E3U43_013864</name>
</gene>
<evidence type="ECO:0000313" key="1">
    <source>
        <dbReference type="EMBL" id="TMS16571.1"/>
    </source>
</evidence>
<reference evidence="1" key="1">
    <citation type="submission" date="2018-11" db="EMBL/GenBank/DDBJ databases">
        <title>The sequence and de novo assembly of Larimichthys crocea genome using PacBio and Hi-C technologies.</title>
        <authorList>
            <person name="Xu P."/>
            <person name="Chen B."/>
            <person name="Zhou Z."/>
            <person name="Ke Q."/>
            <person name="Wu Y."/>
            <person name="Bai H."/>
            <person name="Pu F."/>
        </authorList>
    </citation>
    <scope>NUCLEOTIDE SEQUENCE</scope>
    <source>
        <tissue evidence="1">Muscle</tissue>
    </source>
</reference>
<evidence type="ECO:0000313" key="2">
    <source>
        <dbReference type="Proteomes" id="UP000793456"/>
    </source>
</evidence>
<accession>A0ACD3RAS0</accession>
<sequence length="1213" mass="130555">MPALDREMKEIEDSKRMRPVPTALSGQSAIPRVGCVCAHRSVWSPTSLCAAATAPTYNSECELHVRACIQQMDLRVVNQGECKTCGNTVCAWGARCVQNKCECPQCVGEAAAYSPVCGSDGTTYKNECDLRMSSCMQKRRIDVAKPGNCDEDCGSGGSGSGVESCEQDRCRTFGGSWDEDAEEDRCVCDFTCQSVPHNMVCGSDGRNYNNECELKKARCEKQEHLLIQNQGPCAAFKAIFIAACKLKSGSGIAVKSKEVHIGLLDKQIRADVPLQEYKRLVTISAAADLENVRHPSTAVLSVYGCCHDNMTVALGVGLAGCPSTCQCNVYGSYKGTCDPATGQCSCKPGVGGQKCDRCEPGFWNFRGIVTENISGCTPCNCDPTGSVRDDCEQMSGLCSCKTGVKGMKCNVCPDGSKMSMNGCDKGPEAPTSCEELVCSYGASCIEENGQAHCECPSPDCDEKNKTKVCGSDGVTYADQCQLRTIACRQDKDITVQHFGQCTETISEPAERPTPNPLATTPSSTAAATITTAPFHPNKVWAIPPPRTETETTEQPPTTTPYSTITHKRANHHHHPIHTQHQPWPTAAATTSSSLSSSLAPATAAASFEGSGSGEPSGDDQTEEEEEPEEEAGSGIPPEASGAEEPVGPTVPSTTTPTAEDRSSCDNKEFGCCPDGKTPASTPDGANCPSTMRFSGSLSLDQVEGQEIFYTPEMEDPKSELFGETARSIESALNELFRKSDVHKDFMSVRVRNLAPSNSILAYVEAHFKPDTRFTVEDIKGALLKQLKASKDTSIVVKKPEDENIHFTNYGLSSTPFFTTTTTTTASVTTAAPTTTTTTRLPPTSPYITRRPPGTTRRLYTSRRTTTTSAPVTTLLPTTTAAMTTAAVTTTTLPPATTIAHVRERFHHKRPCSSHPCLHGGTCEDDGNDFICKCPAGRGGSVCEKVIKYFIPSFGGQSYLAFQTMSAYHTVRIAMEFRASEDNRHPALQRPRGQEGLHLSGSGQRQGGAQWNCMNKNIIRGKAASSEETFNTGSGTGTLVSKVQINQGRWHQLVVTRNRRNAMLSVDNEPHIEGESPRGTDGLNLDTNLFIGGVTEDMKADVRERTAVATGLVGCIRMLDVNNRVLNLQENGGDSLYGSGVGECGNNPCLPNPCKNGAACQVKEAEMFHCKCSKGFWGKISTNRESILRRCSSAVFLMVMLLLSWTFLRGLFPA</sequence>
<keyword evidence="2" id="KW-1185">Reference proteome</keyword>
<name>A0ACD3RAS0_LARCR</name>
<dbReference type="EMBL" id="CM011681">
    <property type="protein sequence ID" value="TMS16571.1"/>
    <property type="molecule type" value="Genomic_DNA"/>
</dbReference>
<organism evidence="1 2">
    <name type="scientific">Larimichthys crocea</name>
    <name type="common">Large yellow croaker</name>
    <name type="synonym">Pseudosciaena crocea</name>
    <dbReference type="NCBI Taxonomy" id="215358"/>
    <lineage>
        <taxon>Eukaryota</taxon>
        <taxon>Metazoa</taxon>
        <taxon>Chordata</taxon>
        <taxon>Craniata</taxon>
        <taxon>Vertebrata</taxon>
        <taxon>Euteleostomi</taxon>
        <taxon>Actinopterygii</taxon>
        <taxon>Neopterygii</taxon>
        <taxon>Teleostei</taxon>
        <taxon>Neoteleostei</taxon>
        <taxon>Acanthomorphata</taxon>
        <taxon>Eupercaria</taxon>
        <taxon>Sciaenidae</taxon>
        <taxon>Larimichthys</taxon>
    </lineage>
</organism>
<proteinExistence type="predicted"/>
<dbReference type="Proteomes" id="UP000793456">
    <property type="component" value="Chromosome VIII"/>
</dbReference>